<name>A0A9D4NA49_DREPO</name>
<reference evidence="1" key="2">
    <citation type="submission" date="2020-11" db="EMBL/GenBank/DDBJ databases">
        <authorList>
            <person name="McCartney M.A."/>
            <person name="Auch B."/>
            <person name="Kono T."/>
            <person name="Mallez S."/>
            <person name="Becker A."/>
            <person name="Gohl D.M."/>
            <person name="Silverstein K.A.T."/>
            <person name="Koren S."/>
            <person name="Bechman K.B."/>
            <person name="Herman A."/>
            <person name="Abrahante J.E."/>
            <person name="Garbe J."/>
        </authorList>
    </citation>
    <scope>NUCLEOTIDE SEQUENCE</scope>
    <source>
        <strain evidence="1">Duluth1</strain>
        <tissue evidence="1">Whole animal</tissue>
    </source>
</reference>
<comment type="caution">
    <text evidence="1">The sequence shown here is derived from an EMBL/GenBank/DDBJ whole genome shotgun (WGS) entry which is preliminary data.</text>
</comment>
<evidence type="ECO:0000313" key="2">
    <source>
        <dbReference type="Proteomes" id="UP000828390"/>
    </source>
</evidence>
<evidence type="ECO:0000313" key="1">
    <source>
        <dbReference type="EMBL" id="KAH3890034.1"/>
    </source>
</evidence>
<keyword evidence="2" id="KW-1185">Reference proteome</keyword>
<proteinExistence type="predicted"/>
<reference evidence="1" key="1">
    <citation type="journal article" date="2019" name="bioRxiv">
        <title>The Genome of the Zebra Mussel, Dreissena polymorpha: A Resource for Invasive Species Research.</title>
        <authorList>
            <person name="McCartney M.A."/>
            <person name="Auch B."/>
            <person name="Kono T."/>
            <person name="Mallez S."/>
            <person name="Zhang Y."/>
            <person name="Obille A."/>
            <person name="Becker A."/>
            <person name="Abrahante J.E."/>
            <person name="Garbe J."/>
            <person name="Badalamenti J.P."/>
            <person name="Herman A."/>
            <person name="Mangelson H."/>
            <person name="Liachko I."/>
            <person name="Sullivan S."/>
            <person name="Sone E.D."/>
            <person name="Koren S."/>
            <person name="Silverstein K.A.T."/>
            <person name="Beckman K.B."/>
            <person name="Gohl D.M."/>
        </authorList>
    </citation>
    <scope>NUCLEOTIDE SEQUENCE</scope>
    <source>
        <strain evidence="1">Duluth1</strain>
        <tissue evidence="1">Whole animal</tissue>
    </source>
</reference>
<dbReference type="Proteomes" id="UP000828390">
    <property type="component" value="Unassembled WGS sequence"/>
</dbReference>
<accession>A0A9D4NA49</accession>
<sequence>MNIDKATNKNNDKVLIQFYDDEKHQVIIHHLGSMIQNVAMAIEILKSVESVLKEYDIV</sequence>
<gene>
    <name evidence="1" type="ORF">DPMN_014102</name>
</gene>
<dbReference type="EMBL" id="JAIWYP010000001">
    <property type="protein sequence ID" value="KAH3890034.1"/>
    <property type="molecule type" value="Genomic_DNA"/>
</dbReference>
<dbReference type="AlphaFoldDB" id="A0A9D4NA49"/>
<protein>
    <submittedName>
        <fullName evidence="1">Uncharacterized protein</fullName>
    </submittedName>
</protein>
<organism evidence="1 2">
    <name type="scientific">Dreissena polymorpha</name>
    <name type="common">Zebra mussel</name>
    <name type="synonym">Mytilus polymorpha</name>
    <dbReference type="NCBI Taxonomy" id="45954"/>
    <lineage>
        <taxon>Eukaryota</taxon>
        <taxon>Metazoa</taxon>
        <taxon>Spiralia</taxon>
        <taxon>Lophotrochozoa</taxon>
        <taxon>Mollusca</taxon>
        <taxon>Bivalvia</taxon>
        <taxon>Autobranchia</taxon>
        <taxon>Heteroconchia</taxon>
        <taxon>Euheterodonta</taxon>
        <taxon>Imparidentia</taxon>
        <taxon>Neoheterodontei</taxon>
        <taxon>Myida</taxon>
        <taxon>Dreissenoidea</taxon>
        <taxon>Dreissenidae</taxon>
        <taxon>Dreissena</taxon>
    </lineage>
</organism>